<dbReference type="RefSeq" id="WP_187422946.1">
    <property type="nucleotide sequence ID" value="NZ_CP060637.1"/>
</dbReference>
<name>A0A7G9GXE8_9FUSO</name>
<dbReference type="KEGG" id="fho:H9Q81_01175"/>
<protein>
    <recommendedName>
        <fullName evidence="4">Major outer membrane protein</fullName>
    </recommendedName>
</protein>
<accession>A0A7G9GXE8</accession>
<evidence type="ECO:0000313" key="2">
    <source>
        <dbReference type="EMBL" id="QNM15480.1"/>
    </source>
</evidence>
<evidence type="ECO:0008006" key="4">
    <source>
        <dbReference type="Google" id="ProtNLM"/>
    </source>
</evidence>
<keyword evidence="1" id="KW-0732">Signal</keyword>
<dbReference type="Proteomes" id="UP000515913">
    <property type="component" value="Chromosome"/>
</dbReference>
<reference evidence="2 3" key="1">
    <citation type="submission" date="2020-08" db="EMBL/GenBank/DDBJ databases">
        <authorList>
            <person name="Liu C."/>
            <person name="Sun Q."/>
        </authorList>
    </citation>
    <scope>NUCLEOTIDE SEQUENCE [LARGE SCALE GENOMIC DNA]</scope>
    <source>
        <strain evidence="2 3">NSJ-57</strain>
    </source>
</reference>
<evidence type="ECO:0000313" key="3">
    <source>
        <dbReference type="Proteomes" id="UP000515913"/>
    </source>
</evidence>
<feature type="chain" id="PRO_5028955003" description="Major outer membrane protein" evidence="1">
    <location>
        <begin position="21"/>
        <end position="384"/>
    </location>
</feature>
<dbReference type="AlphaFoldDB" id="A0A7G9GXE8"/>
<dbReference type="EMBL" id="CP060637">
    <property type="protein sequence ID" value="QNM15480.1"/>
    <property type="molecule type" value="Genomic_DNA"/>
</dbReference>
<sequence>MKRLALLLGSLLVVSAAASAKEVVPAPVVVQETPVQIVEKEVIVYREKEPEWRPSGFISLQQTYYGTTEGQKSTNVARGDWNKYNDYMRTQLEGRVQMTPNQAIDFRSRLYQNTHRDTTNDKYNSKQDQLRVRYYYDHGTVGDTQIDAMSRLKYVKDGTGRGTQTVEYILEFDFAKYLFNNDYVKTTRFVVGPSVSYSWSDDMREINADGLAQAGAGSSTAVGIYANWVTELPFGFGTEFELDTMNYAFGSSNGVFVNDAIVDGKAVKQAEKRKFTVPVKFLITHGWNLWSNDKYSLDWYAEGGYDTYDFSNRDSFSFSEEKTSKEAYTLKFEPTVTLTYNATNFLSVYGTLGAEYSNWVRTNQTDASHWRWQPYATVGVRTTF</sequence>
<feature type="signal peptide" evidence="1">
    <location>
        <begin position="1"/>
        <end position="20"/>
    </location>
</feature>
<keyword evidence="3" id="KW-1185">Reference proteome</keyword>
<evidence type="ECO:0000256" key="1">
    <source>
        <dbReference type="SAM" id="SignalP"/>
    </source>
</evidence>
<proteinExistence type="predicted"/>
<gene>
    <name evidence="2" type="ORF">H9Q81_01175</name>
</gene>
<organism evidence="2 3">
    <name type="scientific">Fusobacterium hominis</name>
    <dbReference type="NCBI Taxonomy" id="2764326"/>
    <lineage>
        <taxon>Bacteria</taxon>
        <taxon>Fusobacteriati</taxon>
        <taxon>Fusobacteriota</taxon>
        <taxon>Fusobacteriia</taxon>
        <taxon>Fusobacteriales</taxon>
        <taxon>Fusobacteriaceae</taxon>
        <taxon>Fusobacterium</taxon>
    </lineage>
</organism>